<protein>
    <submittedName>
        <fullName evidence="2">Uncharacterized protein</fullName>
    </submittedName>
</protein>
<sequence length="272" mass="29051">MTRPQRRSSCLLVTPGPGYSVVRRGSGRFPLARAAPRLRAFVSKTDLTHGLVSEDAGSRGRQTTQRPTRSPAPLLSPAVHSVLMVSLYPWEAWFGTARGGGARAINTPGALGERNREGREEQCGGALSAAGLWTGGSMWRPVRACSTAASRSQPQPHTEASSYSLTHSLIPITHHCLTPVSWGLTRRKQRLVSTASSTTGNDDVASLGLQIMSLGLNGTRTLVLGRGPRLTLAAALCAPRPSPSQCEHQRPLRRLATQELSQPLGMLVGRGN</sequence>
<evidence type="ECO:0000313" key="2">
    <source>
        <dbReference type="EMBL" id="MPC52780.1"/>
    </source>
</evidence>
<gene>
    <name evidence="2" type="ORF">E2C01_046659</name>
</gene>
<accession>A0A5B7FYE7</accession>
<reference evidence="2 3" key="1">
    <citation type="submission" date="2019-05" db="EMBL/GenBank/DDBJ databases">
        <title>Another draft genome of Portunus trituberculatus and its Hox gene families provides insights of decapod evolution.</title>
        <authorList>
            <person name="Jeong J.-H."/>
            <person name="Song I."/>
            <person name="Kim S."/>
            <person name="Choi T."/>
            <person name="Kim D."/>
            <person name="Ryu S."/>
            <person name="Kim W."/>
        </authorList>
    </citation>
    <scope>NUCLEOTIDE SEQUENCE [LARGE SCALE GENOMIC DNA]</scope>
    <source>
        <tissue evidence="2">Muscle</tissue>
    </source>
</reference>
<dbReference type="Proteomes" id="UP000324222">
    <property type="component" value="Unassembled WGS sequence"/>
</dbReference>
<feature type="region of interest" description="Disordered" evidence="1">
    <location>
        <begin position="52"/>
        <end position="73"/>
    </location>
</feature>
<organism evidence="2 3">
    <name type="scientific">Portunus trituberculatus</name>
    <name type="common">Swimming crab</name>
    <name type="synonym">Neptunus trituberculatus</name>
    <dbReference type="NCBI Taxonomy" id="210409"/>
    <lineage>
        <taxon>Eukaryota</taxon>
        <taxon>Metazoa</taxon>
        <taxon>Ecdysozoa</taxon>
        <taxon>Arthropoda</taxon>
        <taxon>Crustacea</taxon>
        <taxon>Multicrustacea</taxon>
        <taxon>Malacostraca</taxon>
        <taxon>Eumalacostraca</taxon>
        <taxon>Eucarida</taxon>
        <taxon>Decapoda</taxon>
        <taxon>Pleocyemata</taxon>
        <taxon>Brachyura</taxon>
        <taxon>Eubrachyura</taxon>
        <taxon>Portunoidea</taxon>
        <taxon>Portunidae</taxon>
        <taxon>Portuninae</taxon>
        <taxon>Portunus</taxon>
    </lineage>
</organism>
<dbReference type="EMBL" id="VSRR010011145">
    <property type="protein sequence ID" value="MPC52780.1"/>
    <property type="molecule type" value="Genomic_DNA"/>
</dbReference>
<proteinExistence type="predicted"/>
<dbReference type="AlphaFoldDB" id="A0A5B7FYE7"/>
<comment type="caution">
    <text evidence="2">The sequence shown here is derived from an EMBL/GenBank/DDBJ whole genome shotgun (WGS) entry which is preliminary data.</text>
</comment>
<evidence type="ECO:0000256" key="1">
    <source>
        <dbReference type="SAM" id="MobiDB-lite"/>
    </source>
</evidence>
<evidence type="ECO:0000313" key="3">
    <source>
        <dbReference type="Proteomes" id="UP000324222"/>
    </source>
</evidence>
<name>A0A5B7FYE7_PORTR</name>
<keyword evidence="3" id="KW-1185">Reference proteome</keyword>